<evidence type="ECO:0000256" key="2">
    <source>
        <dbReference type="RuleBase" id="RU369044"/>
    </source>
</evidence>
<comment type="subunit">
    <text evidence="2">Interacts with hair keratins.</text>
</comment>
<dbReference type="Pfam" id="PF05287">
    <property type="entry name" value="PMG"/>
    <property type="match status" value="1"/>
</dbReference>
<comment type="function">
    <text evidence="2">In the hair cortex, hair keratin intermediate filaments are embedded in an interfilamentous matrix, consisting of hair keratin-associated proteins (KRTAP), which are essential for the formation of a rigid and resistant hair shaft through their extensive disulfide bond cross-linking with abundant cysteine residues of hair keratins. The matrix proteins include the high-sulfur and high-glycine-tyrosine keratins.</text>
</comment>
<dbReference type="Proteomes" id="UP000504623">
    <property type="component" value="Unplaced"/>
</dbReference>
<evidence type="ECO:0000313" key="4">
    <source>
        <dbReference type="RefSeq" id="XP_006862583.1"/>
    </source>
</evidence>
<dbReference type="GO" id="GO:0005829">
    <property type="term" value="C:cytosol"/>
    <property type="evidence" value="ECO:0007669"/>
    <property type="project" value="UniProtKB-ARBA"/>
</dbReference>
<reference evidence="4" key="1">
    <citation type="submission" date="2025-08" db="UniProtKB">
        <authorList>
            <consortium name="RefSeq"/>
        </authorList>
    </citation>
    <scope>IDENTIFICATION</scope>
    <source>
        <tissue evidence="4">Spleen</tissue>
    </source>
</reference>
<dbReference type="InterPro" id="IPR007951">
    <property type="entry name" value="KRTAP_PMG"/>
</dbReference>
<dbReference type="GeneID" id="102817878"/>
<sequence length="171" mass="18359">MSYSCCSRNVSSQSLGGCLSYPVLFCGSSTPSNLVYNANLFSPGACQLGSSLYRGYQENCYKPSSCQNACVVSKPCQTACYRPRTPTVFSPCQITYAVSPSFGSRSSCSLSYGSRSCYSQGCVSSGSRPLGYGIQVFPGSSSCYPTYFPSRSCQYSCFRPSYASGFCRTTC</sequence>
<organism evidence="3 4">
    <name type="scientific">Chrysochloris asiatica</name>
    <name type="common">Cape golden mole</name>
    <dbReference type="NCBI Taxonomy" id="185453"/>
    <lineage>
        <taxon>Eukaryota</taxon>
        <taxon>Metazoa</taxon>
        <taxon>Chordata</taxon>
        <taxon>Craniata</taxon>
        <taxon>Vertebrata</taxon>
        <taxon>Euteleostomi</taxon>
        <taxon>Mammalia</taxon>
        <taxon>Eutheria</taxon>
        <taxon>Afrotheria</taxon>
        <taxon>Chrysochloridae</taxon>
        <taxon>Chrysochlorinae</taxon>
        <taxon>Chrysochloris</taxon>
    </lineage>
</organism>
<dbReference type="OrthoDB" id="9835168at2759"/>
<gene>
    <name evidence="4" type="primary">LOC102817878</name>
</gene>
<dbReference type="AlphaFoldDB" id="A0A9B0TCP5"/>
<comment type="similarity">
    <text evidence="2">Belongs to the PMG family.</text>
</comment>
<keyword evidence="1 2" id="KW-0416">Keratin</keyword>
<evidence type="ECO:0000256" key="1">
    <source>
        <dbReference type="ARBA" id="ARBA00022744"/>
    </source>
</evidence>
<proteinExistence type="inferred from homology"/>
<dbReference type="RefSeq" id="XP_006862583.1">
    <property type="nucleotide sequence ID" value="XM_006862521.1"/>
</dbReference>
<accession>A0A9B0TCP5</accession>
<evidence type="ECO:0000313" key="3">
    <source>
        <dbReference type="Proteomes" id="UP000504623"/>
    </source>
</evidence>
<protein>
    <recommendedName>
        <fullName evidence="2">Keratin-associated protein</fullName>
    </recommendedName>
</protein>
<dbReference type="GO" id="GO:0045095">
    <property type="term" value="C:keratin filament"/>
    <property type="evidence" value="ECO:0007669"/>
    <property type="project" value="UniProtKB-UniRule"/>
</dbReference>
<keyword evidence="3" id="KW-1185">Reference proteome</keyword>
<name>A0A9B0TCP5_CHRAS</name>